<accession>A0A699J3I9</accession>
<sequence>MDAIVSKLDNLSRDMKNLKENIHAIQVGCQLCDGPHLDKENSNRAANKGSSTAIEIPTSSVGQCKAVYDDAPINKSSSNKANEIHEVSFIDKQEDDNLSSKGPSVNVMPKSMFGHSKLANLKESNMLVEMADMTKKVPLGIIENILVKIDKFLFSSDFVIIDMLKISNETIILGRPFLATIHAEIDIFNKEISLGIRDDMIIFYMNKKSYEFTTPIEKTYMVNVVHGKNLMDIDCDLFLYDSKSCELNRLSTIDLDIFTCDIDIQESYEE</sequence>
<dbReference type="InterPro" id="IPR021109">
    <property type="entry name" value="Peptidase_aspartic_dom_sf"/>
</dbReference>
<feature type="coiled-coil region" evidence="1">
    <location>
        <begin position="1"/>
        <end position="28"/>
    </location>
</feature>
<evidence type="ECO:0008006" key="3">
    <source>
        <dbReference type="Google" id="ProtNLM"/>
    </source>
</evidence>
<dbReference type="PANTHER" id="PTHR33067">
    <property type="entry name" value="RNA-DIRECTED DNA POLYMERASE-RELATED"/>
    <property type="match status" value="1"/>
</dbReference>
<comment type="caution">
    <text evidence="2">The sequence shown here is derived from an EMBL/GenBank/DDBJ whole genome shotgun (WGS) entry which is preliminary data.</text>
</comment>
<proteinExistence type="predicted"/>
<name>A0A699J3I9_TANCI</name>
<dbReference type="EMBL" id="BKCJ010367044">
    <property type="protein sequence ID" value="GFA08807.1"/>
    <property type="molecule type" value="Genomic_DNA"/>
</dbReference>
<evidence type="ECO:0000313" key="2">
    <source>
        <dbReference type="EMBL" id="GFA08807.1"/>
    </source>
</evidence>
<dbReference type="PANTHER" id="PTHR33067:SF35">
    <property type="entry name" value="ASPARTIC PEPTIDASE DDI1-TYPE DOMAIN-CONTAINING PROTEIN"/>
    <property type="match status" value="1"/>
</dbReference>
<dbReference type="Gene3D" id="2.40.70.10">
    <property type="entry name" value="Acid Proteases"/>
    <property type="match status" value="1"/>
</dbReference>
<gene>
    <name evidence="2" type="ORF">Tci_580779</name>
</gene>
<protein>
    <recommendedName>
        <fullName evidence="3">Reverse transcriptase domain-containing protein</fullName>
    </recommendedName>
</protein>
<keyword evidence="1" id="KW-0175">Coiled coil</keyword>
<organism evidence="2">
    <name type="scientific">Tanacetum cinerariifolium</name>
    <name type="common">Dalmatian daisy</name>
    <name type="synonym">Chrysanthemum cinerariifolium</name>
    <dbReference type="NCBI Taxonomy" id="118510"/>
    <lineage>
        <taxon>Eukaryota</taxon>
        <taxon>Viridiplantae</taxon>
        <taxon>Streptophyta</taxon>
        <taxon>Embryophyta</taxon>
        <taxon>Tracheophyta</taxon>
        <taxon>Spermatophyta</taxon>
        <taxon>Magnoliopsida</taxon>
        <taxon>eudicotyledons</taxon>
        <taxon>Gunneridae</taxon>
        <taxon>Pentapetalae</taxon>
        <taxon>asterids</taxon>
        <taxon>campanulids</taxon>
        <taxon>Asterales</taxon>
        <taxon>Asteraceae</taxon>
        <taxon>Asteroideae</taxon>
        <taxon>Anthemideae</taxon>
        <taxon>Anthemidinae</taxon>
        <taxon>Tanacetum</taxon>
    </lineage>
</organism>
<evidence type="ECO:0000256" key="1">
    <source>
        <dbReference type="SAM" id="Coils"/>
    </source>
</evidence>
<dbReference type="AlphaFoldDB" id="A0A699J3I9"/>
<reference evidence="2" key="1">
    <citation type="journal article" date="2019" name="Sci. Rep.">
        <title>Draft genome of Tanacetum cinerariifolium, the natural source of mosquito coil.</title>
        <authorList>
            <person name="Yamashiro T."/>
            <person name="Shiraishi A."/>
            <person name="Satake H."/>
            <person name="Nakayama K."/>
        </authorList>
    </citation>
    <scope>NUCLEOTIDE SEQUENCE</scope>
</reference>